<dbReference type="OrthoDB" id="4612864at2"/>
<evidence type="ECO:0000256" key="1">
    <source>
        <dbReference type="ARBA" id="ARBA00004651"/>
    </source>
</evidence>
<proteinExistence type="predicted"/>
<dbReference type="GO" id="GO:0022857">
    <property type="term" value="F:transmembrane transporter activity"/>
    <property type="evidence" value="ECO:0007669"/>
    <property type="project" value="InterPro"/>
</dbReference>
<dbReference type="STRING" id="1122192.SAMN02745673_02031"/>
<evidence type="ECO:0000256" key="5">
    <source>
        <dbReference type="SAM" id="Phobius"/>
    </source>
</evidence>
<dbReference type="RefSeq" id="WP_159457248.1">
    <property type="nucleotide sequence ID" value="NZ_FUWS01000004.1"/>
</dbReference>
<accession>A0A1T4PVV6</accession>
<dbReference type="Proteomes" id="UP000190637">
    <property type="component" value="Unassembled WGS sequence"/>
</dbReference>
<organism evidence="7 8">
    <name type="scientific">Marinactinospora thermotolerans DSM 45154</name>
    <dbReference type="NCBI Taxonomy" id="1122192"/>
    <lineage>
        <taxon>Bacteria</taxon>
        <taxon>Bacillati</taxon>
        <taxon>Actinomycetota</taxon>
        <taxon>Actinomycetes</taxon>
        <taxon>Streptosporangiales</taxon>
        <taxon>Nocardiopsidaceae</taxon>
        <taxon>Marinactinospora</taxon>
    </lineage>
</organism>
<dbReference type="AlphaFoldDB" id="A0A1T4PVV6"/>
<feature type="transmembrane region" description="Helical" evidence="5">
    <location>
        <begin position="297"/>
        <end position="324"/>
    </location>
</feature>
<dbReference type="Gene3D" id="1.20.1250.20">
    <property type="entry name" value="MFS general substrate transporter like domains"/>
    <property type="match status" value="1"/>
</dbReference>
<dbReference type="Pfam" id="PF07690">
    <property type="entry name" value="MFS_1"/>
    <property type="match status" value="1"/>
</dbReference>
<gene>
    <name evidence="7" type="ORF">SAMN02745673_02031</name>
</gene>
<feature type="transmembrane region" description="Helical" evidence="5">
    <location>
        <begin position="203"/>
        <end position="231"/>
    </location>
</feature>
<feature type="transmembrane region" description="Helical" evidence="5">
    <location>
        <begin position="69"/>
        <end position="86"/>
    </location>
</feature>
<comment type="subcellular location">
    <subcellularLocation>
        <location evidence="1">Cell membrane</location>
        <topology evidence="1">Multi-pass membrane protein</topology>
    </subcellularLocation>
</comment>
<dbReference type="PANTHER" id="PTHR23526:SF4">
    <property type="entry name" value="INTEGRAL MEMBRANE TRANSPORT PROTEIN"/>
    <property type="match status" value="1"/>
</dbReference>
<dbReference type="SUPFAM" id="SSF103473">
    <property type="entry name" value="MFS general substrate transporter"/>
    <property type="match status" value="1"/>
</dbReference>
<keyword evidence="4 5" id="KW-0472">Membrane</keyword>
<dbReference type="PROSITE" id="PS50850">
    <property type="entry name" value="MFS"/>
    <property type="match status" value="1"/>
</dbReference>
<dbReference type="InterPro" id="IPR036259">
    <property type="entry name" value="MFS_trans_sf"/>
</dbReference>
<evidence type="ECO:0000313" key="8">
    <source>
        <dbReference type="Proteomes" id="UP000190637"/>
    </source>
</evidence>
<evidence type="ECO:0000313" key="7">
    <source>
        <dbReference type="EMBL" id="SJZ95655.1"/>
    </source>
</evidence>
<protein>
    <submittedName>
        <fullName evidence="7">Predicted arabinose efflux permease, MFS family</fullName>
    </submittedName>
</protein>
<evidence type="ECO:0000256" key="4">
    <source>
        <dbReference type="ARBA" id="ARBA00023136"/>
    </source>
</evidence>
<dbReference type="PANTHER" id="PTHR23526">
    <property type="entry name" value="INTEGRAL MEMBRANE TRANSPORT PROTEIN-RELATED"/>
    <property type="match status" value="1"/>
</dbReference>
<dbReference type="EMBL" id="FUWS01000004">
    <property type="protein sequence ID" value="SJZ95655.1"/>
    <property type="molecule type" value="Genomic_DNA"/>
</dbReference>
<evidence type="ECO:0000259" key="6">
    <source>
        <dbReference type="PROSITE" id="PS50850"/>
    </source>
</evidence>
<name>A0A1T4PVV6_9ACTN</name>
<feature type="transmembrane region" description="Helical" evidence="5">
    <location>
        <begin position="237"/>
        <end position="261"/>
    </location>
</feature>
<evidence type="ECO:0000256" key="2">
    <source>
        <dbReference type="ARBA" id="ARBA00022692"/>
    </source>
</evidence>
<sequence>MGWFVRVIIHGTLFHGALSTLRPVISYRSIEAGLDPAWIGVFSAALSLVPLFVAIPIGRWVDLHDERPAYLLGSAFLTASALALAWAHTPAAIIACSISAGIGLILAMVAAQAMVANRSPRDRFDSRFGLFALAGSAGQLLGPLLLSALAATEPADLTTQAFLGTGIAAAASLLALIGMPAAPPHAATTPTDAPARHRAIDVLRAPGVTPAILSSLMVLAAIDMIIVYLPVLGEERGIGAATVSLLLATRAGASVVSRAFLGVAVARKGRHSVLVTSLIVSALSVAALTLPQPTWTLAIALAIAGLGLGIGQPLTMAWVADAAAPSARGTAMALRMSGNQLGQTTLPLLAGALAGGLGVSAIFVAFGGGLAAVAAGLRRPRPT</sequence>
<feature type="transmembrane region" description="Helical" evidence="5">
    <location>
        <begin position="37"/>
        <end position="57"/>
    </location>
</feature>
<keyword evidence="3 5" id="KW-1133">Transmembrane helix</keyword>
<dbReference type="InterPro" id="IPR020846">
    <property type="entry name" value="MFS_dom"/>
</dbReference>
<feature type="domain" description="Major facilitator superfamily (MFS) profile" evidence="6">
    <location>
        <begin position="1"/>
        <end position="383"/>
    </location>
</feature>
<feature type="transmembrane region" description="Helical" evidence="5">
    <location>
        <begin position="161"/>
        <end position="182"/>
    </location>
</feature>
<dbReference type="GO" id="GO:0005886">
    <property type="term" value="C:plasma membrane"/>
    <property type="evidence" value="ECO:0007669"/>
    <property type="project" value="UniProtKB-SubCell"/>
</dbReference>
<evidence type="ECO:0000256" key="3">
    <source>
        <dbReference type="ARBA" id="ARBA00022989"/>
    </source>
</evidence>
<keyword evidence="8" id="KW-1185">Reference proteome</keyword>
<dbReference type="InterPro" id="IPR052528">
    <property type="entry name" value="Sugar_transport-like"/>
</dbReference>
<dbReference type="InterPro" id="IPR011701">
    <property type="entry name" value="MFS"/>
</dbReference>
<feature type="transmembrane region" description="Helical" evidence="5">
    <location>
        <begin position="345"/>
        <end position="377"/>
    </location>
</feature>
<keyword evidence="2 5" id="KW-0812">Transmembrane</keyword>
<feature type="transmembrane region" description="Helical" evidence="5">
    <location>
        <begin position="128"/>
        <end position="149"/>
    </location>
</feature>
<feature type="transmembrane region" description="Helical" evidence="5">
    <location>
        <begin position="273"/>
        <end position="291"/>
    </location>
</feature>
<feature type="transmembrane region" description="Helical" evidence="5">
    <location>
        <begin position="92"/>
        <end position="116"/>
    </location>
</feature>
<reference evidence="7 8" key="1">
    <citation type="submission" date="2017-02" db="EMBL/GenBank/DDBJ databases">
        <authorList>
            <person name="Peterson S.W."/>
        </authorList>
    </citation>
    <scope>NUCLEOTIDE SEQUENCE [LARGE SCALE GENOMIC DNA]</scope>
    <source>
        <strain evidence="7 8">DSM 45154</strain>
    </source>
</reference>